<sequence>MVWRGMFGTVVCTAVGTPVLLAALRNDGATLVPGSLWAVCFAAFLAALVTCTWLTHLLSRRTVLGVFAAQVALGAALVLAAPTAGWLPILLVFTSALSAFLVGTRTIGMIIVLNTLVVAAAARVVTDEPAGIALTALIYAGLQLGSTFSELAQLREAAMRAELAVANTELRAAGALLAQSSRAEERLRIARELHDLIGHQLTALALELEVAAHRSVPPASEHVGRARRITRELLTDVRAAVGELRRRAPELRETLNRIVADLPAPDIRLNIDADVQTDEERTAAIIRCVQEIITNTIRHADASVLRIDITADPGGGLVLTASDDGTGAGRVVAGNGLRGISERVEALGGRVRFWADGGFHLSASVPAP</sequence>
<evidence type="ECO:0000256" key="3">
    <source>
        <dbReference type="ARBA" id="ARBA00023012"/>
    </source>
</evidence>
<keyword evidence="3" id="KW-0902">Two-component regulatory system</keyword>
<accession>A0ABN3VZ47</accession>
<keyword evidence="7" id="KW-1185">Reference proteome</keyword>
<feature type="transmembrane region" description="Helical" evidence="4">
    <location>
        <begin position="62"/>
        <end position="80"/>
    </location>
</feature>
<protein>
    <recommendedName>
        <fullName evidence="5">Signal transduction histidine kinase subgroup 3 dimerisation and phosphoacceptor domain-containing protein</fullName>
    </recommendedName>
</protein>
<dbReference type="PANTHER" id="PTHR24421">
    <property type="entry name" value="NITRATE/NITRITE SENSOR PROTEIN NARX-RELATED"/>
    <property type="match status" value="1"/>
</dbReference>
<keyword evidence="2" id="KW-0418">Kinase</keyword>
<evidence type="ECO:0000313" key="6">
    <source>
        <dbReference type="EMBL" id="GAA2869408.1"/>
    </source>
</evidence>
<dbReference type="InterPro" id="IPR036890">
    <property type="entry name" value="HATPase_C_sf"/>
</dbReference>
<feature type="transmembrane region" description="Helical" evidence="4">
    <location>
        <begin position="35"/>
        <end position="55"/>
    </location>
</feature>
<feature type="transmembrane region" description="Helical" evidence="4">
    <location>
        <begin position="132"/>
        <end position="152"/>
    </location>
</feature>
<name>A0ABN3VZ47_9ACTN</name>
<dbReference type="Gene3D" id="1.20.5.1930">
    <property type="match status" value="1"/>
</dbReference>
<dbReference type="PANTHER" id="PTHR24421:SF59">
    <property type="entry name" value="OXYGEN SENSOR HISTIDINE KINASE NREB"/>
    <property type="match status" value="1"/>
</dbReference>
<proteinExistence type="predicted"/>
<evidence type="ECO:0000256" key="4">
    <source>
        <dbReference type="SAM" id="Phobius"/>
    </source>
</evidence>
<evidence type="ECO:0000256" key="1">
    <source>
        <dbReference type="ARBA" id="ARBA00022679"/>
    </source>
</evidence>
<dbReference type="Proteomes" id="UP001500831">
    <property type="component" value="Unassembled WGS sequence"/>
</dbReference>
<evidence type="ECO:0000313" key="7">
    <source>
        <dbReference type="Proteomes" id="UP001500831"/>
    </source>
</evidence>
<dbReference type="EMBL" id="BAAAVI010000018">
    <property type="protein sequence ID" value="GAA2869408.1"/>
    <property type="molecule type" value="Genomic_DNA"/>
</dbReference>
<dbReference type="SUPFAM" id="SSF55874">
    <property type="entry name" value="ATPase domain of HSP90 chaperone/DNA topoisomerase II/histidine kinase"/>
    <property type="match status" value="1"/>
</dbReference>
<dbReference type="Pfam" id="PF07730">
    <property type="entry name" value="HisKA_3"/>
    <property type="match status" value="1"/>
</dbReference>
<dbReference type="InterPro" id="IPR011712">
    <property type="entry name" value="Sig_transdc_His_kin_sub3_dim/P"/>
</dbReference>
<gene>
    <name evidence="6" type="ORF">GCM10010517_29390</name>
</gene>
<keyword evidence="4" id="KW-0472">Membrane</keyword>
<dbReference type="Gene3D" id="3.30.565.10">
    <property type="entry name" value="Histidine kinase-like ATPase, C-terminal domain"/>
    <property type="match status" value="1"/>
</dbReference>
<dbReference type="CDD" id="cd16917">
    <property type="entry name" value="HATPase_UhpB-NarQ-NarX-like"/>
    <property type="match status" value="1"/>
</dbReference>
<feature type="domain" description="Signal transduction histidine kinase subgroup 3 dimerisation and phosphoacceptor" evidence="5">
    <location>
        <begin position="185"/>
        <end position="247"/>
    </location>
</feature>
<evidence type="ECO:0000259" key="5">
    <source>
        <dbReference type="Pfam" id="PF07730"/>
    </source>
</evidence>
<evidence type="ECO:0000256" key="2">
    <source>
        <dbReference type="ARBA" id="ARBA00022777"/>
    </source>
</evidence>
<keyword evidence="4" id="KW-1133">Transmembrane helix</keyword>
<organism evidence="6 7">
    <name type="scientific">Streptosporangium fragile</name>
    <dbReference type="NCBI Taxonomy" id="46186"/>
    <lineage>
        <taxon>Bacteria</taxon>
        <taxon>Bacillati</taxon>
        <taxon>Actinomycetota</taxon>
        <taxon>Actinomycetes</taxon>
        <taxon>Streptosporangiales</taxon>
        <taxon>Streptosporangiaceae</taxon>
        <taxon>Streptosporangium</taxon>
    </lineage>
</organism>
<comment type="caution">
    <text evidence="6">The sequence shown here is derived from an EMBL/GenBank/DDBJ whole genome shotgun (WGS) entry which is preliminary data.</text>
</comment>
<dbReference type="InterPro" id="IPR050482">
    <property type="entry name" value="Sensor_HK_TwoCompSys"/>
</dbReference>
<reference evidence="6 7" key="1">
    <citation type="journal article" date="2019" name="Int. J. Syst. Evol. Microbiol.">
        <title>The Global Catalogue of Microorganisms (GCM) 10K type strain sequencing project: providing services to taxonomists for standard genome sequencing and annotation.</title>
        <authorList>
            <consortium name="The Broad Institute Genomics Platform"/>
            <consortium name="The Broad Institute Genome Sequencing Center for Infectious Disease"/>
            <person name="Wu L."/>
            <person name="Ma J."/>
        </authorList>
    </citation>
    <scope>NUCLEOTIDE SEQUENCE [LARGE SCALE GENOMIC DNA]</scope>
    <source>
        <strain evidence="6 7">JCM 6242</strain>
    </source>
</reference>
<keyword evidence="4" id="KW-0812">Transmembrane</keyword>
<keyword evidence="1" id="KW-0808">Transferase</keyword>